<dbReference type="STRING" id="138074.SYMBAF_10050"/>
<gene>
    <name evidence="1" type="ORF">SYMBAF_14060</name>
</gene>
<evidence type="ECO:0000313" key="2">
    <source>
        <dbReference type="Proteomes" id="UP000042738"/>
    </source>
</evidence>
<sequence>MNNHYFYTLPPWAIKSSLLLLILTLPVLLGIHAQWQQQRELRVQLVGEEQQLLAHQQAAEALRLRQKTHTHQQQQSPPRLVGLEILAKAWRNDVALLSLDLDAHSQRMRIELASHSLGALLDFVARLQEAPAKVWLENHTRNPSLIPPWQISGTLHVEYNHAS</sequence>
<proteinExistence type="predicted"/>
<dbReference type="GeneID" id="93737609"/>
<accession>A0A068Z2V7</accession>
<name>A0A068Z2V7_9GAMM</name>
<dbReference type="RefSeq" id="WP_040262597.1">
    <property type="nucleotide sequence ID" value="NZ_CAXKXZ010000022.1"/>
</dbReference>
<organism evidence="1 2">
    <name type="scientific">Serratia symbiotica</name>
    <dbReference type="NCBI Taxonomy" id="138074"/>
    <lineage>
        <taxon>Bacteria</taxon>
        <taxon>Pseudomonadati</taxon>
        <taxon>Pseudomonadota</taxon>
        <taxon>Gammaproteobacteria</taxon>
        <taxon>Enterobacterales</taxon>
        <taxon>Yersiniaceae</taxon>
        <taxon>Serratia</taxon>
    </lineage>
</organism>
<dbReference type="Proteomes" id="UP000042738">
    <property type="component" value="Chromosome"/>
</dbReference>
<evidence type="ECO:0000313" key="1">
    <source>
        <dbReference type="EMBL" id="QLH63835.1"/>
    </source>
</evidence>
<reference evidence="1 2" key="1">
    <citation type="journal article" date="2014" name="Genome Announc.">
        <title>Whole-Genome Sequence of Serratia symbiotica Strain CWBI-2.3T, a Free-Living Symbiont of the Black Bean Aphid Aphis fabae.</title>
        <authorList>
            <person name="Foray V."/>
            <person name="Grigorescu A.S."/>
            <person name="Sabri A."/>
            <person name="Haubruge E."/>
            <person name="Lognay G."/>
            <person name="Francis F."/>
            <person name="Fauconnier M.L."/>
            <person name="Hance T."/>
            <person name="Thonart P."/>
        </authorList>
    </citation>
    <scope>NUCLEOTIDE SEQUENCE [LARGE SCALE GENOMIC DNA]</scope>
    <source>
        <strain evidence="1">CWBI-2.3</strain>
    </source>
</reference>
<protein>
    <submittedName>
        <fullName evidence="1">Uncharacterized protein</fullName>
    </submittedName>
</protein>
<dbReference type="EMBL" id="CP050855">
    <property type="protein sequence ID" value="QLH63835.1"/>
    <property type="molecule type" value="Genomic_DNA"/>
</dbReference>
<dbReference type="AlphaFoldDB" id="A0A068Z2V7"/>